<reference evidence="11 12" key="1">
    <citation type="submission" date="2019-09" db="EMBL/GenBank/DDBJ databases">
        <authorList>
            <person name="Leyn A S."/>
        </authorList>
    </citation>
    <scope>NUCLEOTIDE SEQUENCE [LARGE SCALE GENOMIC DNA]</scope>
    <source>
        <strain evidence="11">AA231_1</strain>
    </source>
</reference>
<dbReference type="InterPro" id="IPR012675">
    <property type="entry name" value="Beta-grasp_dom_sf"/>
</dbReference>
<keyword evidence="12" id="KW-1185">Reference proteome</keyword>
<evidence type="ECO:0000256" key="2">
    <source>
        <dbReference type="ARBA" id="ARBA00022630"/>
    </source>
</evidence>
<dbReference type="GO" id="GO:0051537">
    <property type="term" value="F:2 iron, 2 sulfur cluster binding"/>
    <property type="evidence" value="ECO:0007669"/>
    <property type="project" value="UniProtKB-KW"/>
</dbReference>
<dbReference type="Pfam" id="PF00111">
    <property type="entry name" value="Fer2"/>
    <property type="match status" value="1"/>
</dbReference>
<dbReference type="GO" id="GO:0046872">
    <property type="term" value="F:metal ion binding"/>
    <property type="evidence" value="ECO:0007669"/>
    <property type="project" value="UniProtKB-KW"/>
</dbReference>
<keyword evidence="6" id="KW-0560">Oxidoreductase</keyword>
<dbReference type="InterPro" id="IPR017927">
    <property type="entry name" value="FAD-bd_FR_type"/>
</dbReference>
<keyword evidence="3" id="KW-0001">2Fe-2S</keyword>
<dbReference type="PRINTS" id="PR00409">
    <property type="entry name" value="PHDIOXRDTASE"/>
</dbReference>
<evidence type="ECO:0000256" key="5">
    <source>
        <dbReference type="ARBA" id="ARBA00022827"/>
    </source>
</evidence>
<dbReference type="InterPro" id="IPR008333">
    <property type="entry name" value="Cbr1-like_FAD-bd_dom"/>
</dbReference>
<comment type="cofactor">
    <cofactor evidence="1">
        <name>FAD</name>
        <dbReference type="ChEBI" id="CHEBI:57692"/>
    </cofactor>
</comment>
<dbReference type="InterPro" id="IPR001041">
    <property type="entry name" value="2Fe-2S_ferredoxin-type"/>
</dbReference>
<dbReference type="InterPro" id="IPR001433">
    <property type="entry name" value="OxRdtase_FAD/NAD-bd"/>
</dbReference>
<dbReference type="GO" id="GO:0016491">
    <property type="term" value="F:oxidoreductase activity"/>
    <property type="evidence" value="ECO:0007669"/>
    <property type="project" value="UniProtKB-KW"/>
</dbReference>
<evidence type="ECO:0000259" key="10">
    <source>
        <dbReference type="PROSITE" id="PS51384"/>
    </source>
</evidence>
<evidence type="ECO:0000256" key="7">
    <source>
        <dbReference type="ARBA" id="ARBA00023004"/>
    </source>
</evidence>
<feature type="domain" description="FAD-binding FR-type" evidence="10">
    <location>
        <begin position="45"/>
        <end position="148"/>
    </location>
</feature>
<dbReference type="Pfam" id="PF00175">
    <property type="entry name" value="NAD_binding_1"/>
    <property type="match status" value="1"/>
</dbReference>
<dbReference type="PROSITE" id="PS51085">
    <property type="entry name" value="2FE2S_FER_2"/>
    <property type="match status" value="1"/>
</dbReference>
<feature type="domain" description="2Fe-2S ferredoxin-type" evidence="9">
    <location>
        <begin position="285"/>
        <end position="367"/>
    </location>
</feature>
<dbReference type="SUPFAM" id="SSF54292">
    <property type="entry name" value="2Fe-2S ferredoxin-like"/>
    <property type="match status" value="1"/>
</dbReference>
<keyword evidence="7" id="KW-0408">Iron</keyword>
<keyword evidence="8" id="KW-0411">Iron-sulfur</keyword>
<dbReference type="PANTHER" id="PTHR47354:SF6">
    <property type="entry name" value="NADH OXIDOREDUCTASE HCR"/>
    <property type="match status" value="1"/>
</dbReference>
<name>A0A6I8M0A8_9PSEU</name>
<dbReference type="Gene3D" id="2.40.30.10">
    <property type="entry name" value="Translation factors"/>
    <property type="match status" value="1"/>
</dbReference>
<evidence type="ECO:0000259" key="9">
    <source>
        <dbReference type="PROSITE" id="PS51085"/>
    </source>
</evidence>
<keyword evidence="5" id="KW-0274">FAD</keyword>
<sequence>MSMAEVGMRPPASPLRRRALRAVRWLFTPLRPDDYLELINPLWSTRELRGRVERVEPERGGAATVLIRPGFDWVGHRPGQYVRLGVVIDGVHHWRAYSLTSSPDRPDGLISVTPKRVDGGVVSPFLVERVHPGEVVRLGEVEGSFTLPDRLDRGLLFVTAGSGITPVMSMLRHLAPGPGLRDVVHVHSAREADGVTFGDELAALEKQHEGFRLELRITSEDGRFTPADLDALCPDWRERETYACGPGELLDALHKHWKGHGDVGRLHHERFQPIVGGEDAEGAGGTVRFAHRNLDADCPPGTPILVAGENAGVDMPFGCRVGVCHTCVLPIREGRIRDLRTNVVSEKHNEIVRTCVHGAEGRVTVEL</sequence>
<accession>A0A6I8M0A8</accession>
<dbReference type="CDD" id="cd00207">
    <property type="entry name" value="fer2"/>
    <property type="match status" value="1"/>
</dbReference>
<evidence type="ECO:0000256" key="8">
    <source>
        <dbReference type="ARBA" id="ARBA00023014"/>
    </source>
</evidence>
<keyword evidence="4" id="KW-0479">Metal-binding</keyword>
<evidence type="ECO:0000313" key="11">
    <source>
        <dbReference type="EMBL" id="VVJ22253.1"/>
    </source>
</evidence>
<dbReference type="Pfam" id="PF00970">
    <property type="entry name" value="FAD_binding_6"/>
    <property type="match status" value="1"/>
</dbReference>
<gene>
    <name evidence="11" type="ORF">AA23TX_07264</name>
</gene>
<protein>
    <submittedName>
        <fullName evidence="11">Flavodoxin reductases (Ferredoxin-NADPH reductases) family 1</fullName>
    </submittedName>
</protein>
<dbReference type="SUPFAM" id="SSF52343">
    <property type="entry name" value="Ferredoxin reductase-like, C-terminal NADP-linked domain"/>
    <property type="match status" value="1"/>
</dbReference>
<evidence type="ECO:0000256" key="4">
    <source>
        <dbReference type="ARBA" id="ARBA00022723"/>
    </source>
</evidence>
<dbReference type="Gene3D" id="3.40.50.80">
    <property type="entry name" value="Nucleotide-binding domain of ferredoxin-NADP reductase (FNR) module"/>
    <property type="match status" value="1"/>
</dbReference>
<organism evidence="11 12">
    <name type="scientific">Amycolatopsis camponoti</name>
    <dbReference type="NCBI Taxonomy" id="2606593"/>
    <lineage>
        <taxon>Bacteria</taxon>
        <taxon>Bacillati</taxon>
        <taxon>Actinomycetota</taxon>
        <taxon>Actinomycetes</taxon>
        <taxon>Pseudonocardiales</taxon>
        <taxon>Pseudonocardiaceae</taxon>
        <taxon>Amycolatopsis</taxon>
    </lineage>
</organism>
<keyword evidence="2" id="KW-0285">Flavoprotein</keyword>
<dbReference type="CDD" id="cd06216">
    <property type="entry name" value="FNR_iron_sulfur_binding_2"/>
    <property type="match status" value="1"/>
</dbReference>
<dbReference type="EMBL" id="CABVGP010000002">
    <property type="protein sequence ID" value="VVJ22253.1"/>
    <property type="molecule type" value="Genomic_DNA"/>
</dbReference>
<dbReference type="PROSITE" id="PS51384">
    <property type="entry name" value="FAD_FR"/>
    <property type="match status" value="1"/>
</dbReference>
<dbReference type="SUPFAM" id="SSF63380">
    <property type="entry name" value="Riboflavin synthase domain-like"/>
    <property type="match status" value="1"/>
</dbReference>
<dbReference type="InterPro" id="IPR039261">
    <property type="entry name" value="FNR_nucleotide-bd"/>
</dbReference>
<dbReference type="InterPro" id="IPR036010">
    <property type="entry name" value="2Fe-2S_ferredoxin-like_sf"/>
</dbReference>
<evidence type="ECO:0000256" key="3">
    <source>
        <dbReference type="ARBA" id="ARBA00022714"/>
    </source>
</evidence>
<dbReference type="AlphaFoldDB" id="A0A6I8M0A8"/>
<dbReference type="Proteomes" id="UP000399805">
    <property type="component" value="Unassembled WGS sequence"/>
</dbReference>
<evidence type="ECO:0000256" key="1">
    <source>
        <dbReference type="ARBA" id="ARBA00001974"/>
    </source>
</evidence>
<evidence type="ECO:0000256" key="6">
    <source>
        <dbReference type="ARBA" id="ARBA00023002"/>
    </source>
</evidence>
<dbReference type="InterPro" id="IPR050415">
    <property type="entry name" value="MRET"/>
</dbReference>
<dbReference type="InterPro" id="IPR017938">
    <property type="entry name" value="Riboflavin_synthase-like_b-brl"/>
</dbReference>
<evidence type="ECO:0000313" key="12">
    <source>
        <dbReference type="Proteomes" id="UP000399805"/>
    </source>
</evidence>
<dbReference type="Gene3D" id="3.10.20.30">
    <property type="match status" value="1"/>
</dbReference>
<dbReference type="PANTHER" id="PTHR47354">
    <property type="entry name" value="NADH OXIDOREDUCTASE HCR"/>
    <property type="match status" value="1"/>
</dbReference>
<proteinExistence type="predicted"/>